<keyword evidence="3 5" id="KW-1133">Transmembrane helix</keyword>
<keyword evidence="2 5" id="KW-0812">Transmembrane</keyword>
<evidence type="ECO:0000313" key="7">
    <source>
        <dbReference type="Proteomes" id="UP001276659"/>
    </source>
</evidence>
<dbReference type="GO" id="GO:0005886">
    <property type="term" value="C:plasma membrane"/>
    <property type="evidence" value="ECO:0007669"/>
    <property type="project" value="TreeGrafter"/>
</dbReference>
<keyword evidence="4 5" id="KW-0472">Membrane</keyword>
<evidence type="ECO:0000313" key="6">
    <source>
        <dbReference type="EMBL" id="KAK3177898.1"/>
    </source>
</evidence>
<protein>
    <recommendedName>
        <fullName evidence="8">Major facilitator superfamily (MFS) profile domain-containing protein</fullName>
    </recommendedName>
</protein>
<dbReference type="PANTHER" id="PTHR23501">
    <property type="entry name" value="MAJOR FACILITATOR SUPERFAMILY"/>
    <property type="match status" value="1"/>
</dbReference>
<evidence type="ECO:0000256" key="1">
    <source>
        <dbReference type="ARBA" id="ARBA00004141"/>
    </source>
</evidence>
<evidence type="ECO:0000256" key="3">
    <source>
        <dbReference type="ARBA" id="ARBA00022989"/>
    </source>
</evidence>
<dbReference type="SUPFAM" id="SSF103473">
    <property type="entry name" value="MFS general substrate transporter"/>
    <property type="match status" value="1"/>
</dbReference>
<feature type="transmembrane region" description="Helical" evidence="5">
    <location>
        <begin position="30"/>
        <end position="50"/>
    </location>
</feature>
<dbReference type="Proteomes" id="UP001276659">
    <property type="component" value="Unassembled WGS sequence"/>
</dbReference>
<evidence type="ECO:0008006" key="8">
    <source>
        <dbReference type="Google" id="ProtNLM"/>
    </source>
</evidence>
<dbReference type="GO" id="GO:0022857">
    <property type="term" value="F:transmembrane transporter activity"/>
    <property type="evidence" value="ECO:0007669"/>
    <property type="project" value="TreeGrafter"/>
</dbReference>
<feature type="transmembrane region" description="Helical" evidence="5">
    <location>
        <begin position="88"/>
        <end position="109"/>
    </location>
</feature>
<name>A0AAE0DR56_9LECA</name>
<dbReference type="EMBL" id="JASNWA010000003">
    <property type="protein sequence ID" value="KAK3177898.1"/>
    <property type="molecule type" value="Genomic_DNA"/>
</dbReference>
<evidence type="ECO:0000256" key="2">
    <source>
        <dbReference type="ARBA" id="ARBA00022692"/>
    </source>
</evidence>
<gene>
    <name evidence="6" type="ORF">OEA41_000030</name>
</gene>
<feature type="transmembrane region" description="Helical" evidence="5">
    <location>
        <begin position="190"/>
        <end position="211"/>
    </location>
</feature>
<reference evidence="6" key="1">
    <citation type="submission" date="2022-11" db="EMBL/GenBank/DDBJ databases">
        <title>Chromosomal genome sequence assembly and mating type (MAT) locus characterization of the leprose asexual lichenized fungus Lepraria neglecta (Nyl.) Erichsen.</title>
        <authorList>
            <person name="Allen J.L."/>
            <person name="Pfeffer B."/>
        </authorList>
    </citation>
    <scope>NUCLEOTIDE SEQUENCE</scope>
    <source>
        <strain evidence="6">Allen 5258</strain>
    </source>
</reference>
<accession>A0AAE0DR56</accession>
<organism evidence="6 7">
    <name type="scientific">Lepraria neglecta</name>
    <dbReference type="NCBI Taxonomy" id="209136"/>
    <lineage>
        <taxon>Eukaryota</taxon>
        <taxon>Fungi</taxon>
        <taxon>Dikarya</taxon>
        <taxon>Ascomycota</taxon>
        <taxon>Pezizomycotina</taxon>
        <taxon>Lecanoromycetes</taxon>
        <taxon>OSLEUM clade</taxon>
        <taxon>Lecanoromycetidae</taxon>
        <taxon>Lecanorales</taxon>
        <taxon>Lecanorineae</taxon>
        <taxon>Stereocaulaceae</taxon>
        <taxon>Lepraria</taxon>
    </lineage>
</organism>
<keyword evidence="7" id="KW-1185">Reference proteome</keyword>
<dbReference type="Gene3D" id="1.20.1250.20">
    <property type="entry name" value="MFS general substrate transporter like domains"/>
    <property type="match status" value="1"/>
</dbReference>
<dbReference type="AlphaFoldDB" id="A0AAE0DR56"/>
<comment type="caution">
    <text evidence="6">The sequence shown here is derived from an EMBL/GenBank/DDBJ whole genome shotgun (WGS) entry which is preliminary data.</text>
</comment>
<comment type="subcellular location">
    <subcellularLocation>
        <location evidence="1">Membrane</location>
        <topology evidence="1">Multi-pass membrane protein</topology>
    </subcellularLocation>
</comment>
<dbReference type="InterPro" id="IPR036259">
    <property type="entry name" value="MFS_trans_sf"/>
</dbReference>
<proteinExistence type="predicted"/>
<evidence type="ECO:0000256" key="5">
    <source>
        <dbReference type="SAM" id="Phobius"/>
    </source>
</evidence>
<feature type="transmembrane region" description="Helical" evidence="5">
    <location>
        <begin position="56"/>
        <end position="76"/>
    </location>
</feature>
<evidence type="ECO:0000256" key="4">
    <source>
        <dbReference type="ARBA" id="ARBA00023136"/>
    </source>
</evidence>
<dbReference type="PANTHER" id="PTHR23501:SF199">
    <property type="entry name" value="MFS EFFLUX TRANSPORTER INPD-RELATED"/>
    <property type="match status" value="1"/>
</dbReference>
<sequence length="217" mass="23223">MAIGLHVYYLPFYFQSVLGTTAQQSGIRTLPYLMALLISPMISGSLITLVGYYVPFMWAGSMLLTIGSGLIFTLGTRNIAGQWIGYQFLAGFGAGICRQIAFSAVPLVLEKDDLATASALVAFCNSLGPTLAIGIGQSIFTNFFVQQVSLLPGVDVLTVVNEGAYNLSALVPPPLLEPVRQAFDYALTRAFALSIASAATALCSSLAMEWINVREKH</sequence>